<dbReference type="InterPro" id="IPR004827">
    <property type="entry name" value="bZIP"/>
</dbReference>
<dbReference type="Proteomes" id="UP000198406">
    <property type="component" value="Unassembled WGS sequence"/>
</dbReference>
<dbReference type="SMART" id="SM00338">
    <property type="entry name" value="BRLZ"/>
    <property type="match status" value="1"/>
</dbReference>
<feature type="domain" description="BZIP" evidence="3">
    <location>
        <begin position="78"/>
        <end position="141"/>
    </location>
</feature>
<evidence type="ECO:0000256" key="1">
    <source>
        <dbReference type="SAM" id="Coils"/>
    </source>
</evidence>
<comment type="caution">
    <text evidence="4">The sequence shown here is derived from an EMBL/GenBank/DDBJ whole genome shotgun (WGS) entry which is preliminary data.</text>
</comment>
<evidence type="ECO:0000259" key="3">
    <source>
        <dbReference type="PROSITE" id="PS50217"/>
    </source>
</evidence>
<keyword evidence="1" id="KW-0175">Coiled coil</keyword>
<dbReference type="SUPFAM" id="SSF57959">
    <property type="entry name" value="Leucine zipper domain"/>
    <property type="match status" value="1"/>
</dbReference>
<proteinExistence type="predicted"/>
<dbReference type="AlphaFoldDB" id="A0A1Z5JA87"/>
<feature type="coiled-coil region" evidence="1">
    <location>
        <begin position="117"/>
        <end position="151"/>
    </location>
</feature>
<dbReference type="InterPro" id="IPR046347">
    <property type="entry name" value="bZIP_sf"/>
</dbReference>
<gene>
    <name evidence="4" type="ORF">FisN_4Hh146</name>
</gene>
<dbReference type="PROSITE" id="PS00036">
    <property type="entry name" value="BZIP_BASIC"/>
    <property type="match status" value="1"/>
</dbReference>
<feature type="compositionally biased region" description="Basic and acidic residues" evidence="2">
    <location>
        <begin position="77"/>
        <end position="86"/>
    </location>
</feature>
<evidence type="ECO:0000256" key="2">
    <source>
        <dbReference type="SAM" id="MobiDB-lite"/>
    </source>
</evidence>
<dbReference type="InParanoid" id="A0A1Z5JA87"/>
<feature type="compositionally biased region" description="Basic and acidic residues" evidence="2">
    <location>
        <begin position="1"/>
        <end position="16"/>
    </location>
</feature>
<evidence type="ECO:0000313" key="4">
    <source>
        <dbReference type="EMBL" id="GAX10903.1"/>
    </source>
</evidence>
<sequence length="302" mass="33243">MAESVSVHDKVNKINDSESETQSDGYQGTSDEEDTNQADDNDEKKKRPDQGRSQTPQRRKSNKKRARDEPEEEEADEGMKRNERRAANRLSAFQSRQRRKSIISDLQKTVAQLSRDGDDQRKKNRERTEELEKLRKENELLRSQLLGAEGDSVQATAGSQKLDVASLVPGLNFPTGSSAHTQDPLLLSNALSSIDLLNSGNARAHLLAGQLPDQLRQQYLALQQVAGAASAPVSTQDQMIGVLALLSQIGAAPSSNANVGQFGSSFPSVIRNQPYQPQAQVDPAQIQHLLELLRQSNDGNIR</sequence>
<feature type="region of interest" description="Disordered" evidence="2">
    <location>
        <begin position="1"/>
        <end position="102"/>
    </location>
</feature>
<dbReference type="EMBL" id="BDSP01000030">
    <property type="protein sequence ID" value="GAX10903.1"/>
    <property type="molecule type" value="Genomic_DNA"/>
</dbReference>
<dbReference type="GO" id="GO:0003700">
    <property type="term" value="F:DNA-binding transcription factor activity"/>
    <property type="evidence" value="ECO:0007669"/>
    <property type="project" value="InterPro"/>
</dbReference>
<reference evidence="4 5" key="1">
    <citation type="journal article" date="2015" name="Plant Cell">
        <title>Oil accumulation by the oleaginous diatom Fistulifera solaris as revealed by the genome and transcriptome.</title>
        <authorList>
            <person name="Tanaka T."/>
            <person name="Maeda Y."/>
            <person name="Veluchamy A."/>
            <person name="Tanaka M."/>
            <person name="Abida H."/>
            <person name="Marechal E."/>
            <person name="Bowler C."/>
            <person name="Muto M."/>
            <person name="Sunaga Y."/>
            <person name="Tanaka M."/>
            <person name="Yoshino T."/>
            <person name="Taniguchi T."/>
            <person name="Fukuda Y."/>
            <person name="Nemoto M."/>
            <person name="Matsumoto M."/>
            <person name="Wong P.S."/>
            <person name="Aburatani S."/>
            <person name="Fujibuchi W."/>
        </authorList>
    </citation>
    <scope>NUCLEOTIDE SEQUENCE [LARGE SCALE GENOMIC DNA]</scope>
    <source>
        <strain evidence="4 5">JPCC DA0580</strain>
    </source>
</reference>
<feature type="compositionally biased region" description="Polar residues" evidence="2">
    <location>
        <begin position="20"/>
        <end position="29"/>
    </location>
</feature>
<dbReference type="PROSITE" id="PS50217">
    <property type="entry name" value="BZIP"/>
    <property type="match status" value="1"/>
</dbReference>
<evidence type="ECO:0000313" key="5">
    <source>
        <dbReference type="Proteomes" id="UP000198406"/>
    </source>
</evidence>
<protein>
    <recommendedName>
        <fullName evidence="3">BZIP domain-containing protein</fullName>
    </recommendedName>
</protein>
<organism evidence="4 5">
    <name type="scientific">Fistulifera solaris</name>
    <name type="common">Oleaginous diatom</name>
    <dbReference type="NCBI Taxonomy" id="1519565"/>
    <lineage>
        <taxon>Eukaryota</taxon>
        <taxon>Sar</taxon>
        <taxon>Stramenopiles</taxon>
        <taxon>Ochrophyta</taxon>
        <taxon>Bacillariophyta</taxon>
        <taxon>Bacillariophyceae</taxon>
        <taxon>Bacillariophycidae</taxon>
        <taxon>Naviculales</taxon>
        <taxon>Naviculaceae</taxon>
        <taxon>Fistulifera</taxon>
    </lineage>
</organism>
<keyword evidence="5" id="KW-1185">Reference proteome</keyword>
<feature type="compositionally biased region" description="Acidic residues" evidence="2">
    <location>
        <begin position="30"/>
        <end position="41"/>
    </location>
</feature>
<name>A0A1Z5JA87_FISSO</name>
<dbReference type="OrthoDB" id="674948at2759"/>
<accession>A0A1Z5JA87</accession>